<dbReference type="PRINTS" id="PR00598">
    <property type="entry name" value="HTHMARR"/>
</dbReference>
<keyword evidence="6" id="KW-1185">Reference proteome</keyword>
<organism evidence="5 6">
    <name type="scientific">Leucobacter muris</name>
    <dbReference type="NCBI Taxonomy" id="1935379"/>
    <lineage>
        <taxon>Bacteria</taxon>
        <taxon>Bacillati</taxon>
        <taxon>Actinomycetota</taxon>
        <taxon>Actinomycetes</taxon>
        <taxon>Micrococcales</taxon>
        <taxon>Microbacteriaceae</taxon>
        <taxon>Leucobacter</taxon>
    </lineage>
</organism>
<dbReference type="PROSITE" id="PS50995">
    <property type="entry name" value="HTH_MARR_2"/>
    <property type="match status" value="1"/>
</dbReference>
<dbReference type="InterPro" id="IPR023187">
    <property type="entry name" value="Tscrpt_reg_MarR-type_CS"/>
</dbReference>
<dbReference type="InterPro" id="IPR036388">
    <property type="entry name" value="WH-like_DNA-bd_sf"/>
</dbReference>
<dbReference type="SUPFAM" id="SSF46785">
    <property type="entry name" value="Winged helix' DNA-binding domain"/>
    <property type="match status" value="1"/>
</dbReference>
<keyword evidence="1" id="KW-0805">Transcription regulation</keyword>
<dbReference type="PANTHER" id="PTHR33164:SF43">
    <property type="entry name" value="HTH-TYPE TRANSCRIPTIONAL REPRESSOR YETL"/>
    <property type="match status" value="1"/>
</dbReference>
<accession>A0ABX5QCG5</accession>
<evidence type="ECO:0000256" key="3">
    <source>
        <dbReference type="ARBA" id="ARBA00023163"/>
    </source>
</evidence>
<keyword evidence="2" id="KW-0238">DNA-binding</keyword>
<keyword evidence="3" id="KW-0804">Transcription</keyword>
<evidence type="ECO:0000256" key="1">
    <source>
        <dbReference type="ARBA" id="ARBA00023015"/>
    </source>
</evidence>
<evidence type="ECO:0000256" key="2">
    <source>
        <dbReference type="ARBA" id="ARBA00023125"/>
    </source>
</evidence>
<dbReference type="InterPro" id="IPR000835">
    <property type="entry name" value="HTH_MarR-typ"/>
</dbReference>
<sequence>MNTERIDLRLANEAWESLMTAHARLTAIFASESMWQEAAMREYDVLYTLAKGDGPMRLCEVQDGVLLSQPALSRMIDRLVARGLLHRETDPDDGRAVRISLTEEGARVQRETGRAHAKSVGRELGAALSPEEMRDLRALCGKLASRPERDS</sequence>
<gene>
    <name evidence="5" type="ORF">Leucomu_01405</name>
</gene>
<name>A0ABX5QCG5_9MICO</name>
<dbReference type="SMART" id="SM00347">
    <property type="entry name" value="HTH_MARR"/>
    <property type="match status" value="1"/>
</dbReference>
<evidence type="ECO:0000313" key="6">
    <source>
        <dbReference type="Proteomes" id="UP000285768"/>
    </source>
</evidence>
<dbReference type="InterPro" id="IPR036390">
    <property type="entry name" value="WH_DNA-bd_sf"/>
</dbReference>
<dbReference type="PANTHER" id="PTHR33164">
    <property type="entry name" value="TRANSCRIPTIONAL REGULATOR, MARR FAMILY"/>
    <property type="match status" value="1"/>
</dbReference>
<reference evidence="5 6" key="1">
    <citation type="submission" date="2019-01" db="EMBL/GenBank/DDBJ databases">
        <title>Leucobacter muris sp. nov. isolated from the nose of a laboratory mouse.</title>
        <authorList>
            <person name="Benga L."/>
            <person name="Sproeer C."/>
            <person name="Schumann P."/>
            <person name="Verbarg S."/>
            <person name="Bunk B."/>
            <person name="Engelhardt E."/>
            <person name="Benten P.M."/>
            <person name="Sager M."/>
        </authorList>
    </citation>
    <scope>NUCLEOTIDE SEQUENCE [LARGE SCALE GENOMIC DNA]</scope>
    <source>
        <strain evidence="5 6">DSM 101948</strain>
    </source>
</reference>
<dbReference type="Pfam" id="PF12802">
    <property type="entry name" value="MarR_2"/>
    <property type="match status" value="1"/>
</dbReference>
<proteinExistence type="predicted"/>
<evidence type="ECO:0000259" key="4">
    <source>
        <dbReference type="PROSITE" id="PS50995"/>
    </source>
</evidence>
<evidence type="ECO:0000313" key="5">
    <source>
        <dbReference type="EMBL" id="QAB16763.1"/>
    </source>
</evidence>
<dbReference type="Gene3D" id="1.10.10.10">
    <property type="entry name" value="Winged helix-like DNA-binding domain superfamily/Winged helix DNA-binding domain"/>
    <property type="match status" value="1"/>
</dbReference>
<dbReference type="EMBL" id="CP035037">
    <property type="protein sequence ID" value="QAB16763.1"/>
    <property type="molecule type" value="Genomic_DNA"/>
</dbReference>
<protein>
    <submittedName>
        <fullName evidence="5">MarR family transcriptional regulator</fullName>
    </submittedName>
</protein>
<feature type="domain" description="HTH marR-type" evidence="4">
    <location>
        <begin position="11"/>
        <end position="145"/>
    </location>
</feature>
<dbReference type="PROSITE" id="PS01117">
    <property type="entry name" value="HTH_MARR_1"/>
    <property type="match status" value="1"/>
</dbReference>
<dbReference type="InterPro" id="IPR039422">
    <property type="entry name" value="MarR/SlyA-like"/>
</dbReference>
<dbReference type="RefSeq" id="WP_128386103.1">
    <property type="nucleotide sequence ID" value="NZ_CP035037.1"/>
</dbReference>
<dbReference type="Proteomes" id="UP000285768">
    <property type="component" value="Chromosome"/>
</dbReference>